<dbReference type="GO" id="GO:0045892">
    <property type="term" value="P:negative regulation of DNA-templated transcription"/>
    <property type="evidence" value="ECO:0007669"/>
    <property type="project" value="TreeGrafter"/>
</dbReference>
<evidence type="ECO:0000313" key="7">
    <source>
        <dbReference type="Proteomes" id="UP000199317"/>
    </source>
</evidence>
<gene>
    <name evidence="6" type="ORF">SAMN04489708_101267</name>
</gene>
<keyword evidence="3" id="KW-0804">Transcription</keyword>
<dbReference type="Gene3D" id="3.30.450.40">
    <property type="match status" value="1"/>
</dbReference>
<keyword evidence="7" id="KW-1185">Reference proteome</keyword>
<reference evidence="7" key="1">
    <citation type="submission" date="2016-10" db="EMBL/GenBank/DDBJ databases">
        <authorList>
            <person name="Varghese N."/>
            <person name="Submissions S."/>
        </authorList>
    </citation>
    <scope>NUCLEOTIDE SEQUENCE [LARGE SCALE GENOMIC DNA]</scope>
    <source>
        <strain evidence="7">DSM 17101</strain>
    </source>
</reference>
<dbReference type="InterPro" id="IPR005471">
    <property type="entry name" value="Tscrpt_reg_IclR_N"/>
</dbReference>
<dbReference type="InterPro" id="IPR050707">
    <property type="entry name" value="HTH_MetabolicPath_Reg"/>
</dbReference>
<dbReference type="GeneID" id="34237669"/>
<name>A0A1H0KL08_9BURK</name>
<dbReference type="InterPro" id="IPR029016">
    <property type="entry name" value="GAF-like_dom_sf"/>
</dbReference>
<keyword evidence="2" id="KW-0238">DNA-binding</keyword>
<dbReference type="EMBL" id="FNJL01000001">
    <property type="protein sequence ID" value="SDO56496.1"/>
    <property type="molecule type" value="Genomic_DNA"/>
</dbReference>
<dbReference type="PANTHER" id="PTHR30136">
    <property type="entry name" value="HELIX-TURN-HELIX TRANSCRIPTIONAL REGULATOR, ICLR FAMILY"/>
    <property type="match status" value="1"/>
</dbReference>
<dbReference type="GO" id="GO:0003700">
    <property type="term" value="F:DNA-binding transcription factor activity"/>
    <property type="evidence" value="ECO:0007669"/>
    <property type="project" value="TreeGrafter"/>
</dbReference>
<dbReference type="SUPFAM" id="SSF55781">
    <property type="entry name" value="GAF domain-like"/>
    <property type="match status" value="1"/>
</dbReference>
<protein>
    <submittedName>
        <fullName evidence="6">Beta-ketoadipate pathway transcriptional regulators, PcaR/PcaU/PobR family</fullName>
    </submittedName>
</protein>
<evidence type="ECO:0000259" key="5">
    <source>
        <dbReference type="PROSITE" id="PS51078"/>
    </source>
</evidence>
<proteinExistence type="predicted"/>
<dbReference type="Pfam" id="PF09339">
    <property type="entry name" value="HTH_IclR"/>
    <property type="match status" value="1"/>
</dbReference>
<dbReference type="PROSITE" id="PS51077">
    <property type="entry name" value="HTH_ICLR"/>
    <property type="match status" value="1"/>
</dbReference>
<dbReference type="InterPro" id="IPR036388">
    <property type="entry name" value="WH-like_DNA-bd_sf"/>
</dbReference>
<dbReference type="FunFam" id="1.10.10.10:FF:000056">
    <property type="entry name" value="IclR family transcriptional regulator"/>
    <property type="match status" value="1"/>
</dbReference>
<evidence type="ECO:0000259" key="4">
    <source>
        <dbReference type="PROSITE" id="PS51077"/>
    </source>
</evidence>
<evidence type="ECO:0000313" key="6">
    <source>
        <dbReference type="EMBL" id="SDO56496.1"/>
    </source>
</evidence>
<dbReference type="SMART" id="SM00346">
    <property type="entry name" value="HTH_ICLR"/>
    <property type="match status" value="1"/>
</dbReference>
<organism evidence="6 7">
    <name type="scientific">Paracidovorax cattleyae</name>
    <dbReference type="NCBI Taxonomy" id="80868"/>
    <lineage>
        <taxon>Bacteria</taxon>
        <taxon>Pseudomonadati</taxon>
        <taxon>Pseudomonadota</taxon>
        <taxon>Betaproteobacteria</taxon>
        <taxon>Burkholderiales</taxon>
        <taxon>Comamonadaceae</taxon>
        <taxon>Paracidovorax</taxon>
    </lineage>
</organism>
<dbReference type="InterPro" id="IPR036390">
    <property type="entry name" value="WH_DNA-bd_sf"/>
</dbReference>
<dbReference type="AlphaFoldDB" id="A0A1H0KL08"/>
<dbReference type="InterPro" id="IPR014757">
    <property type="entry name" value="Tscrpt_reg_IclR_C"/>
</dbReference>
<dbReference type="OrthoDB" id="9807558at2"/>
<feature type="domain" description="HTH iclR-type" evidence="4">
    <location>
        <begin position="15"/>
        <end position="77"/>
    </location>
</feature>
<evidence type="ECO:0000256" key="3">
    <source>
        <dbReference type="ARBA" id="ARBA00023163"/>
    </source>
</evidence>
<dbReference type="PANTHER" id="PTHR30136:SF34">
    <property type="entry name" value="TRANSCRIPTIONAL REGULATOR"/>
    <property type="match status" value="1"/>
</dbReference>
<dbReference type="Pfam" id="PF01614">
    <property type="entry name" value="IclR_C"/>
    <property type="match status" value="1"/>
</dbReference>
<dbReference type="SUPFAM" id="SSF46785">
    <property type="entry name" value="Winged helix' DNA-binding domain"/>
    <property type="match status" value="1"/>
</dbReference>
<dbReference type="RefSeq" id="WP_013593606.1">
    <property type="nucleotide sequence ID" value="NZ_CP028290.1"/>
</dbReference>
<dbReference type="PROSITE" id="PS51078">
    <property type="entry name" value="ICLR_ED"/>
    <property type="match status" value="1"/>
</dbReference>
<keyword evidence="1" id="KW-0805">Transcription regulation</keyword>
<evidence type="ECO:0000256" key="1">
    <source>
        <dbReference type="ARBA" id="ARBA00023015"/>
    </source>
</evidence>
<sequence length="264" mass="28844">MASTPSEDDVSRLFNQSVEKGLDVLCAFGAQRRGMTFAEVAEAAGINRSSAQRMVYTLEQLGYVRKHPQTRRYELTPRVLRIGFNYLAGNPLIDLANPFLSELTNVTTETTCLTEADGAEMVYVARFVSAQFVPVHMPIGSRIPMYCTASGRAFLSALPEADALALIRQGERVAHTRHTLTDESAILEQLQLARQRGYAVNREELFLGDMTLAAPVVGGRGRPVAAVHVVAPTSRWTPEEAEKRLAPALIACARSLSNSVRALA</sequence>
<dbReference type="GO" id="GO:0003677">
    <property type="term" value="F:DNA binding"/>
    <property type="evidence" value="ECO:0007669"/>
    <property type="project" value="UniProtKB-KW"/>
</dbReference>
<feature type="domain" description="IclR-ED" evidence="5">
    <location>
        <begin position="78"/>
        <end position="262"/>
    </location>
</feature>
<evidence type="ECO:0000256" key="2">
    <source>
        <dbReference type="ARBA" id="ARBA00023125"/>
    </source>
</evidence>
<dbReference type="Proteomes" id="UP000199317">
    <property type="component" value="Unassembled WGS sequence"/>
</dbReference>
<accession>A0A1H0KL08</accession>
<dbReference type="Gene3D" id="1.10.10.10">
    <property type="entry name" value="Winged helix-like DNA-binding domain superfamily/Winged helix DNA-binding domain"/>
    <property type="match status" value="1"/>
</dbReference>